<keyword evidence="3" id="KW-1185">Reference proteome</keyword>
<feature type="domain" description="DinB-like" evidence="1">
    <location>
        <begin position="19"/>
        <end position="167"/>
    </location>
</feature>
<gene>
    <name evidence="2" type="ORF">PSA01_02870</name>
</gene>
<accession>A0ABQ0RRI4</accession>
<organism evidence="2 3">
    <name type="scientific">Pseudonocardia saturnea</name>
    <dbReference type="NCBI Taxonomy" id="33909"/>
    <lineage>
        <taxon>Bacteria</taxon>
        <taxon>Bacillati</taxon>
        <taxon>Actinomycetota</taxon>
        <taxon>Actinomycetes</taxon>
        <taxon>Pseudonocardiales</taxon>
        <taxon>Pseudonocardiaceae</taxon>
        <taxon>Pseudonocardia</taxon>
    </lineage>
</organism>
<proteinExistence type="predicted"/>
<dbReference type="Proteomes" id="UP000320693">
    <property type="component" value="Unassembled WGS sequence"/>
</dbReference>
<evidence type="ECO:0000259" key="1">
    <source>
        <dbReference type="Pfam" id="PF12867"/>
    </source>
</evidence>
<evidence type="ECO:0000313" key="3">
    <source>
        <dbReference type="Proteomes" id="UP000320693"/>
    </source>
</evidence>
<protein>
    <recommendedName>
        <fullName evidence="1">DinB-like domain-containing protein</fullName>
    </recommendedName>
</protein>
<dbReference type="Pfam" id="PF12867">
    <property type="entry name" value="DinB_2"/>
    <property type="match status" value="1"/>
</dbReference>
<dbReference type="NCBIfam" id="NF047843">
    <property type="entry name" value="MST_Rv0443"/>
    <property type="match status" value="1"/>
</dbReference>
<name>A0ABQ0RRI4_9PSEU</name>
<dbReference type="Gene3D" id="1.20.120.450">
    <property type="entry name" value="dinb family like domain"/>
    <property type="match status" value="1"/>
</dbReference>
<dbReference type="InterPro" id="IPR024775">
    <property type="entry name" value="DinB-like"/>
</dbReference>
<dbReference type="SUPFAM" id="SSF109854">
    <property type="entry name" value="DinB/YfiT-like putative metalloenzymes"/>
    <property type="match status" value="1"/>
</dbReference>
<sequence>MFMTNTLTAADLLTDHFGRVDELVHEIVDGLTEDDLARRPDGADGAANPIGWLVWHLLRVQDDHLAEAFGTGQVWIDEGWVERFGLALDPHETGYQHTREQVDAVRTSAELLSGYGAAVHARTVSHMVSITEADLARVLPPTYGEGVTLGARLVSVLGDDLQHAGQAAYLRGLFGR</sequence>
<dbReference type="InterPro" id="IPR034660">
    <property type="entry name" value="DinB/YfiT-like"/>
</dbReference>
<evidence type="ECO:0000313" key="2">
    <source>
        <dbReference type="EMBL" id="GEC23258.1"/>
    </source>
</evidence>
<reference evidence="2 3" key="1">
    <citation type="submission" date="2019-06" db="EMBL/GenBank/DDBJ databases">
        <title>Whole genome shotgun sequence of Pseudonocardia saturnea NBRC 14499.</title>
        <authorList>
            <person name="Hosoyama A."/>
            <person name="Uohara A."/>
            <person name="Ohji S."/>
            <person name="Ichikawa N."/>
        </authorList>
    </citation>
    <scope>NUCLEOTIDE SEQUENCE [LARGE SCALE GENOMIC DNA]</scope>
    <source>
        <strain evidence="2 3">NBRC 14499</strain>
    </source>
</reference>
<dbReference type="EMBL" id="BJNH01000004">
    <property type="protein sequence ID" value="GEC23258.1"/>
    <property type="molecule type" value="Genomic_DNA"/>
</dbReference>
<comment type="caution">
    <text evidence="2">The sequence shown here is derived from an EMBL/GenBank/DDBJ whole genome shotgun (WGS) entry which is preliminary data.</text>
</comment>